<accession>A0A2M9FW58</accession>
<protein>
    <submittedName>
        <fullName evidence="1">Uncharacterized protein</fullName>
    </submittedName>
</protein>
<gene>
    <name evidence="1" type="ORF">CVT23_20865</name>
</gene>
<dbReference type="Proteomes" id="UP000229498">
    <property type="component" value="Unassembled WGS sequence"/>
</dbReference>
<comment type="caution">
    <text evidence="1">The sequence shown here is derived from an EMBL/GenBank/DDBJ whole genome shotgun (WGS) entry which is preliminary data.</text>
</comment>
<dbReference type="EMBL" id="PHIG01000058">
    <property type="protein sequence ID" value="PJK27700.1"/>
    <property type="molecule type" value="Genomic_DNA"/>
</dbReference>
<organism evidence="1 2">
    <name type="scientific">Minwuia thermotolerans</name>
    <dbReference type="NCBI Taxonomy" id="2056226"/>
    <lineage>
        <taxon>Bacteria</taxon>
        <taxon>Pseudomonadati</taxon>
        <taxon>Pseudomonadota</taxon>
        <taxon>Alphaproteobacteria</taxon>
        <taxon>Minwuiales</taxon>
        <taxon>Minwuiaceae</taxon>
        <taxon>Minwuia</taxon>
    </lineage>
</organism>
<proteinExistence type="predicted"/>
<sequence>MRVLMAFMHRPINLETLADFDGFQVHAFCDECRHCSTLDLPGLARRLGGDCPLDRMKRALRCGVCGSRKVSISIGGSPAVQQALNE</sequence>
<evidence type="ECO:0000313" key="2">
    <source>
        <dbReference type="Proteomes" id="UP000229498"/>
    </source>
</evidence>
<keyword evidence="2" id="KW-1185">Reference proteome</keyword>
<name>A0A2M9FW58_9PROT</name>
<dbReference type="AlphaFoldDB" id="A0A2M9FW58"/>
<evidence type="ECO:0000313" key="1">
    <source>
        <dbReference type="EMBL" id="PJK27700.1"/>
    </source>
</evidence>
<reference evidence="1 2" key="1">
    <citation type="submission" date="2017-11" db="EMBL/GenBank/DDBJ databases">
        <title>Draft genome sequence of Rhizobiales bacterium SY3-13.</title>
        <authorList>
            <person name="Sun C."/>
        </authorList>
    </citation>
    <scope>NUCLEOTIDE SEQUENCE [LARGE SCALE GENOMIC DNA]</scope>
    <source>
        <strain evidence="1 2">SY3-13</strain>
    </source>
</reference>